<keyword evidence="1" id="KW-1133">Transmembrane helix</keyword>
<dbReference type="Proteomes" id="UP000768462">
    <property type="component" value="Unassembled WGS sequence"/>
</dbReference>
<evidence type="ECO:0000256" key="1">
    <source>
        <dbReference type="SAM" id="Phobius"/>
    </source>
</evidence>
<evidence type="ECO:0000313" key="2">
    <source>
        <dbReference type="EMBL" id="MBE6060908.1"/>
    </source>
</evidence>
<proteinExistence type="predicted"/>
<protein>
    <submittedName>
        <fullName evidence="2">ABC transporter permease</fullName>
    </submittedName>
</protein>
<comment type="caution">
    <text evidence="2">The sequence shown here is derived from an EMBL/GenBank/DDBJ whole genome shotgun (WGS) entry which is preliminary data.</text>
</comment>
<keyword evidence="1" id="KW-0812">Transmembrane</keyword>
<feature type="transmembrane region" description="Helical" evidence="1">
    <location>
        <begin position="100"/>
        <end position="123"/>
    </location>
</feature>
<sequence length="695" mass="81903">MSKLIDVIRIELKLLFRNKIVWIILPIILLYTTYVFYFFNIMEETAEQAIMSSSFVVQGALLGFMVLGYYLIRREKDNQCDELFFSMPYGETYKIIGKSLVSFFLITSFVLMNSIILFIFYSVTNAPKELYIDSILYFIIYWELGFIIAGLIGMIIGVFIKSRSAYITMFIIWLFIGPLNYYMFKILSTLTNIDLRVVQYILNLGQHDIHAPYKPIYGFPLQNFNFTQRLLILFTLLAFFIILYWRKSKKIVITTLVIFFIVFIPTFNNYKLNFEVIKLYVSYSHDEKYDLMYYFEHQDDEIIKSEIKFKIKTCDIDLNVDNEIKMNTKLKVQLEEESDRIVFSLYRNFKINSVKDENGEVLKFNRKCDSVEVVFNEKVDRQQEKIITFNYEGYSSPLFFADKNAVMLPAYFPYIPSNINAPAMACTTSGDFYRNDCSYTADYTLTYKGKHKMYTNLDKVGENKWQGNNVKGVTLVSGSVKEKTSDGITFYYPSVAKNGDKYYKNQIDIYKTAIEKANKDFGERLNTNVKKVFFIPIPGEDPLGFTLWNHDNNFIFQTNSCETNYFDEDNNSELLEVLSLSLRKNDMTEDYFRIKELFFNICSYEYNRGNEELVLENIDCEIDMYKNELESLKSDPELIDKISICEKKIKIYEKIINIFKEDSDKLDNFSANIYKKIKNQDMTFEEFLDLVIKEI</sequence>
<feature type="transmembrane region" description="Helical" evidence="1">
    <location>
        <begin position="20"/>
        <end position="39"/>
    </location>
</feature>
<gene>
    <name evidence="2" type="ORF">E7215_12150</name>
</gene>
<feature type="transmembrane region" description="Helical" evidence="1">
    <location>
        <begin position="251"/>
        <end position="270"/>
    </location>
</feature>
<name>A0A927W5G0_9CLOT</name>
<evidence type="ECO:0000313" key="3">
    <source>
        <dbReference type="Proteomes" id="UP000768462"/>
    </source>
</evidence>
<accession>A0A927W5G0</accession>
<reference evidence="2" key="1">
    <citation type="submission" date="2019-04" db="EMBL/GenBank/DDBJ databases">
        <title>Evolution of Biomass-Degrading Anaerobic Consortia Revealed by Metagenomics.</title>
        <authorList>
            <person name="Peng X."/>
        </authorList>
    </citation>
    <scope>NUCLEOTIDE SEQUENCE</scope>
    <source>
        <strain evidence="2">SIG254</strain>
    </source>
</reference>
<organism evidence="2 3">
    <name type="scientific">Clostridium sulfidigenes</name>
    <dbReference type="NCBI Taxonomy" id="318464"/>
    <lineage>
        <taxon>Bacteria</taxon>
        <taxon>Bacillati</taxon>
        <taxon>Bacillota</taxon>
        <taxon>Clostridia</taxon>
        <taxon>Eubacteriales</taxon>
        <taxon>Clostridiaceae</taxon>
        <taxon>Clostridium</taxon>
    </lineage>
</organism>
<feature type="transmembrane region" description="Helical" evidence="1">
    <location>
        <begin position="226"/>
        <end position="244"/>
    </location>
</feature>
<feature type="transmembrane region" description="Helical" evidence="1">
    <location>
        <begin position="166"/>
        <end position="184"/>
    </location>
</feature>
<dbReference type="EMBL" id="SVCM01000142">
    <property type="protein sequence ID" value="MBE6060908.1"/>
    <property type="molecule type" value="Genomic_DNA"/>
</dbReference>
<dbReference type="AlphaFoldDB" id="A0A927W5G0"/>
<keyword evidence="1" id="KW-0472">Membrane</keyword>
<feature type="transmembrane region" description="Helical" evidence="1">
    <location>
        <begin position="135"/>
        <end position="159"/>
    </location>
</feature>
<feature type="transmembrane region" description="Helical" evidence="1">
    <location>
        <begin position="51"/>
        <end position="72"/>
    </location>
</feature>